<proteinExistence type="predicted"/>
<keyword evidence="2" id="KW-1185">Reference proteome</keyword>
<dbReference type="AlphaFoldDB" id="A0A9X3NS41"/>
<dbReference type="RefSeq" id="WP_270074594.1">
    <property type="nucleotide sequence ID" value="NZ_JAJAQC010000054.1"/>
</dbReference>
<sequence length="226" mass="22766">MRWVTYLSPSGGLERPGVVDDGCVFGYPGTEPLPALLERGPEPLAAAHRAALDSPVEIIVEFETRLCAPVAFTAPVPARVGDAWTDLDPALVRGTDDGIALPPGADTLVADVGVLALFDAGGRHTGYAPACLWSTPEGRQVALTTGPAVVTPEEAGGAPLRVTAGVEDTELAAAAVDGGLAWASGAPGAVAAAVLPARTRPLEAGEELFVDGGALGEFEVRVGAGG</sequence>
<reference evidence="1" key="1">
    <citation type="submission" date="2021-10" db="EMBL/GenBank/DDBJ databases">
        <title>Streptomonospora sp. nov., isolated from mangrove soil.</title>
        <authorList>
            <person name="Chen X."/>
            <person name="Ge X."/>
            <person name="Liu W."/>
        </authorList>
    </citation>
    <scope>NUCLEOTIDE SEQUENCE</scope>
    <source>
        <strain evidence="1">S1-112</strain>
    </source>
</reference>
<gene>
    <name evidence="1" type="ORF">LG943_23940</name>
</gene>
<dbReference type="Proteomes" id="UP001140076">
    <property type="component" value="Unassembled WGS sequence"/>
</dbReference>
<name>A0A9X3NS41_9ACTN</name>
<organism evidence="1 2">
    <name type="scientific">Streptomonospora mangrovi</name>
    <dbReference type="NCBI Taxonomy" id="2883123"/>
    <lineage>
        <taxon>Bacteria</taxon>
        <taxon>Bacillati</taxon>
        <taxon>Actinomycetota</taxon>
        <taxon>Actinomycetes</taxon>
        <taxon>Streptosporangiales</taxon>
        <taxon>Nocardiopsidaceae</taxon>
        <taxon>Streptomonospora</taxon>
    </lineage>
</organism>
<comment type="caution">
    <text evidence="1">The sequence shown here is derived from an EMBL/GenBank/DDBJ whole genome shotgun (WGS) entry which is preliminary data.</text>
</comment>
<accession>A0A9X3NS41</accession>
<dbReference type="EMBL" id="JAJAQC010000054">
    <property type="protein sequence ID" value="MDA0567348.1"/>
    <property type="molecule type" value="Genomic_DNA"/>
</dbReference>
<protein>
    <submittedName>
        <fullName evidence="1">Uncharacterized protein</fullName>
    </submittedName>
</protein>
<evidence type="ECO:0000313" key="1">
    <source>
        <dbReference type="EMBL" id="MDA0567348.1"/>
    </source>
</evidence>
<evidence type="ECO:0000313" key="2">
    <source>
        <dbReference type="Proteomes" id="UP001140076"/>
    </source>
</evidence>